<dbReference type="AlphaFoldDB" id="A0A6M3L2D0"/>
<feature type="region of interest" description="Disordered" evidence="1">
    <location>
        <begin position="1"/>
        <end position="34"/>
    </location>
</feature>
<proteinExistence type="predicted"/>
<name>A0A6M3L2D0_9ZZZZ</name>
<organism evidence="2">
    <name type="scientific">viral metagenome</name>
    <dbReference type="NCBI Taxonomy" id="1070528"/>
    <lineage>
        <taxon>unclassified sequences</taxon>
        <taxon>metagenomes</taxon>
        <taxon>organismal metagenomes</taxon>
    </lineage>
</organism>
<accession>A0A6M3L2D0</accession>
<evidence type="ECO:0000256" key="1">
    <source>
        <dbReference type="SAM" id="MobiDB-lite"/>
    </source>
</evidence>
<protein>
    <submittedName>
        <fullName evidence="2">Uncharacterized protein</fullName>
    </submittedName>
</protein>
<sequence>MAEEILTNQPDDNKPPGDGSEPKPDQQSIKIDEGTAFKNVDELVNAYKNLRTDYTKKGQTLSDYEKQMQEIQTRIAAPVAQETTVDDNQLFWEKPLEVINKTVSKSIEPLTNFLYESQKERHRVDPEFQQFEPQIDQIVQMYPQMKMQPNIVGQLYKVVKYMNIDEDKFKEDMRSKIKAEEAAKIGGSVEDGNPQRILVSEQAITLSEEEKRYAVKFHPNIPQEEAYKIYGEKKRKAGLI</sequence>
<evidence type="ECO:0000313" key="2">
    <source>
        <dbReference type="EMBL" id="QJA87575.1"/>
    </source>
</evidence>
<dbReference type="EMBL" id="MT142717">
    <property type="protein sequence ID" value="QJA87575.1"/>
    <property type="molecule type" value="Genomic_DNA"/>
</dbReference>
<gene>
    <name evidence="2" type="ORF">MM415B02957_0007</name>
</gene>
<feature type="compositionally biased region" description="Basic and acidic residues" evidence="1">
    <location>
        <begin position="11"/>
        <end position="34"/>
    </location>
</feature>
<feature type="compositionally biased region" description="Polar residues" evidence="1">
    <location>
        <begin position="1"/>
        <end position="10"/>
    </location>
</feature>
<reference evidence="2" key="1">
    <citation type="submission" date="2020-03" db="EMBL/GenBank/DDBJ databases">
        <title>The deep terrestrial virosphere.</title>
        <authorList>
            <person name="Holmfeldt K."/>
            <person name="Nilsson E."/>
            <person name="Simone D."/>
            <person name="Lopez-Fernandez M."/>
            <person name="Wu X."/>
            <person name="de Brujin I."/>
            <person name="Lundin D."/>
            <person name="Andersson A."/>
            <person name="Bertilsson S."/>
            <person name="Dopson M."/>
        </authorList>
    </citation>
    <scope>NUCLEOTIDE SEQUENCE</scope>
    <source>
        <strain evidence="2">MM415B02957</strain>
    </source>
</reference>